<dbReference type="Pfam" id="PF00326">
    <property type="entry name" value="Peptidase_S9"/>
    <property type="match status" value="1"/>
</dbReference>
<proteinExistence type="predicted"/>
<evidence type="ECO:0000313" key="4">
    <source>
        <dbReference type="EMBL" id="RFU39028.1"/>
    </source>
</evidence>
<dbReference type="SUPFAM" id="SSF53474">
    <property type="entry name" value="alpha/beta-Hydrolases"/>
    <property type="match status" value="1"/>
</dbReference>
<keyword evidence="2" id="KW-0645">Protease</keyword>
<dbReference type="SUPFAM" id="SSF82171">
    <property type="entry name" value="DPP6 N-terminal domain-like"/>
    <property type="match status" value="1"/>
</dbReference>
<dbReference type="PANTHER" id="PTHR42776">
    <property type="entry name" value="SERINE PEPTIDASE S9 FAMILY MEMBER"/>
    <property type="match status" value="1"/>
</dbReference>
<dbReference type="GO" id="GO:0006508">
    <property type="term" value="P:proteolysis"/>
    <property type="evidence" value="ECO:0007669"/>
    <property type="project" value="InterPro"/>
</dbReference>
<protein>
    <submittedName>
        <fullName evidence="4">S9 family peptidase</fullName>
    </submittedName>
</protein>
<dbReference type="InterPro" id="IPR011659">
    <property type="entry name" value="WD40"/>
</dbReference>
<dbReference type="InterPro" id="IPR011042">
    <property type="entry name" value="6-blade_b-propeller_TolB-like"/>
</dbReference>
<gene>
    <name evidence="4" type="ORF">DZF91_24565</name>
</gene>
<organism evidence="4 5">
    <name type="scientific">Actinomadura logoneensis</name>
    <dbReference type="NCBI Taxonomy" id="2293572"/>
    <lineage>
        <taxon>Bacteria</taxon>
        <taxon>Bacillati</taxon>
        <taxon>Actinomycetota</taxon>
        <taxon>Actinomycetes</taxon>
        <taxon>Streptosporangiales</taxon>
        <taxon>Thermomonosporaceae</taxon>
        <taxon>Actinomadura</taxon>
    </lineage>
</organism>
<reference evidence="4 5" key="1">
    <citation type="submission" date="2018-08" db="EMBL/GenBank/DDBJ databases">
        <title>Actinomadura jelena sp. nov., a novel Actinomycete isolated from soil in Chad.</title>
        <authorList>
            <person name="Shi L."/>
        </authorList>
    </citation>
    <scope>NUCLEOTIDE SEQUENCE [LARGE SCALE GENOMIC DNA]</scope>
    <source>
        <strain evidence="4 5">NEAU-G17</strain>
    </source>
</reference>
<comment type="caution">
    <text evidence="4">The sequence shown here is derived from an EMBL/GenBank/DDBJ whole genome shotgun (WGS) entry which is preliminary data.</text>
</comment>
<feature type="domain" description="Peptidase S9 prolyl oligopeptidase catalytic" evidence="3">
    <location>
        <begin position="447"/>
        <end position="643"/>
    </location>
</feature>
<dbReference type="PANTHER" id="PTHR42776:SF27">
    <property type="entry name" value="DIPEPTIDYL PEPTIDASE FAMILY MEMBER 6"/>
    <property type="match status" value="1"/>
</dbReference>
<evidence type="ECO:0000313" key="5">
    <source>
        <dbReference type="Proteomes" id="UP000261811"/>
    </source>
</evidence>
<dbReference type="Pfam" id="PF07676">
    <property type="entry name" value="PD40"/>
    <property type="match status" value="3"/>
</dbReference>
<dbReference type="InterPro" id="IPR029058">
    <property type="entry name" value="AB_hydrolase_fold"/>
</dbReference>
<dbReference type="Gene3D" id="3.40.50.1820">
    <property type="entry name" value="alpha/beta hydrolase"/>
    <property type="match status" value="1"/>
</dbReference>
<evidence type="ECO:0000259" key="3">
    <source>
        <dbReference type="Pfam" id="PF00326"/>
    </source>
</evidence>
<evidence type="ECO:0000256" key="2">
    <source>
        <dbReference type="ARBA" id="ARBA00022825"/>
    </source>
</evidence>
<dbReference type="Gene3D" id="2.120.10.30">
    <property type="entry name" value="TolB, C-terminal domain"/>
    <property type="match status" value="2"/>
</dbReference>
<dbReference type="OrthoDB" id="262125at2"/>
<dbReference type="InterPro" id="IPR001375">
    <property type="entry name" value="Peptidase_S9_cat"/>
</dbReference>
<dbReference type="AlphaFoldDB" id="A0A372JI40"/>
<sequence length="647" mass="67960">MTRPLAIDDLYRLALPGDPALAPDGDRIVYTLTTQNAEHDRPESALWEVRADGGAPRPLTRGPADHAPRWSPDGSTLAFVREGQIHLLPAGGGEAVPLTEREAGAGAPVWSPDGTRIAFAAPAVKPDPAAPVAVDRLDYKADGSGTVGNVPTGLFVVEVATGRTTRIADRVRDGGRPGVHHVVQHAGPPAWSPDGTRLAFPASVGDRSDLTGTLAACVVGADGAGPRVVGNADGLTATVAWFPDGESLLVTGRATADTGHLHLMRLPLDGSPATVLGAALDRNVMPGMPGYPGALPQFTGGDGDELLFCVRDRGLTRLYRLGGAEATEVALPAGTGVSGCSVAPKAGRAALLVADADRFAEIELLDLGTGRTTPLTRHTAEALPDVALPRFTEREFTISDGTRVHGFLLRDPDAPPGGPLLVDVHGGPHNAWAPLADPVHLYHHDLVARGWTVLALNIRGSDGYGEAFFTAALGGWGEADERDVLEPVQTLVAEGLTDPDRIALTGYSYGGYLTCWLSARSGLFRAAVPGGVVTDLVSMAGTSDEGQTLTSQEIGPHDRLVALSPLTHADGVRVPTLILHGDADDRCPVGQAEQWFHALRTRGVPVRLVRYPGGDHLFILTGRPSHRADYSRRLVGWVTEHLGVDHD</sequence>
<evidence type="ECO:0000256" key="1">
    <source>
        <dbReference type="ARBA" id="ARBA00022801"/>
    </source>
</evidence>
<dbReference type="Proteomes" id="UP000261811">
    <property type="component" value="Unassembled WGS sequence"/>
</dbReference>
<dbReference type="EMBL" id="QURH01000601">
    <property type="protein sequence ID" value="RFU39028.1"/>
    <property type="molecule type" value="Genomic_DNA"/>
</dbReference>
<keyword evidence="5" id="KW-1185">Reference proteome</keyword>
<accession>A0A372JI40</accession>
<dbReference type="GO" id="GO:0004252">
    <property type="term" value="F:serine-type endopeptidase activity"/>
    <property type="evidence" value="ECO:0007669"/>
    <property type="project" value="TreeGrafter"/>
</dbReference>
<keyword evidence="2" id="KW-0720">Serine protease</keyword>
<keyword evidence="1" id="KW-0378">Hydrolase</keyword>
<dbReference type="RefSeq" id="WP_117359641.1">
    <property type="nucleotide sequence ID" value="NZ_QURH01000601.1"/>
</dbReference>
<name>A0A372JI40_9ACTN</name>